<proteinExistence type="predicted"/>
<dbReference type="AlphaFoldDB" id="A0AAV3QPV1"/>
<gene>
    <name evidence="2" type="ORF">LIER_20220</name>
</gene>
<dbReference type="Proteomes" id="UP001454036">
    <property type="component" value="Unassembled WGS sequence"/>
</dbReference>
<dbReference type="EMBL" id="BAABME010005110">
    <property type="protein sequence ID" value="GAA0164628.1"/>
    <property type="molecule type" value="Genomic_DNA"/>
</dbReference>
<reference evidence="2 3" key="1">
    <citation type="submission" date="2024-01" db="EMBL/GenBank/DDBJ databases">
        <title>The complete chloroplast genome sequence of Lithospermum erythrorhizon: insights into the phylogenetic relationship among Boraginaceae species and the maternal lineages of purple gromwells.</title>
        <authorList>
            <person name="Okada T."/>
            <person name="Watanabe K."/>
        </authorList>
    </citation>
    <scope>NUCLEOTIDE SEQUENCE [LARGE SCALE GENOMIC DNA]</scope>
</reference>
<evidence type="ECO:0000256" key="1">
    <source>
        <dbReference type="SAM" id="MobiDB-lite"/>
    </source>
</evidence>
<keyword evidence="3" id="KW-1185">Reference proteome</keyword>
<evidence type="ECO:0000313" key="3">
    <source>
        <dbReference type="Proteomes" id="UP001454036"/>
    </source>
</evidence>
<organism evidence="2 3">
    <name type="scientific">Lithospermum erythrorhizon</name>
    <name type="common">Purple gromwell</name>
    <name type="synonym">Lithospermum officinale var. erythrorhizon</name>
    <dbReference type="NCBI Taxonomy" id="34254"/>
    <lineage>
        <taxon>Eukaryota</taxon>
        <taxon>Viridiplantae</taxon>
        <taxon>Streptophyta</taxon>
        <taxon>Embryophyta</taxon>
        <taxon>Tracheophyta</taxon>
        <taxon>Spermatophyta</taxon>
        <taxon>Magnoliopsida</taxon>
        <taxon>eudicotyledons</taxon>
        <taxon>Gunneridae</taxon>
        <taxon>Pentapetalae</taxon>
        <taxon>asterids</taxon>
        <taxon>lamiids</taxon>
        <taxon>Boraginales</taxon>
        <taxon>Boraginaceae</taxon>
        <taxon>Boraginoideae</taxon>
        <taxon>Lithospermeae</taxon>
        <taxon>Lithospermum</taxon>
    </lineage>
</organism>
<evidence type="ECO:0000313" key="2">
    <source>
        <dbReference type="EMBL" id="GAA0164628.1"/>
    </source>
</evidence>
<protein>
    <submittedName>
        <fullName evidence="2">Uncharacterized protein</fullName>
    </submittedName>
</protein>
<sequence length="119" mass="13033">MCSAPKGFPNFNPLASVSYTASCLLPSGDHNNISAPSHRDYSHRLRVTTRPSHVMPRSGRATQVPPQPARGVHSTTKFANSSTLIIVRSLYLRSNSLSSMADLEIRPDLRNLSKICLSD</sequence>
<comment type="caution">
    <text evidence="2">The sequence shown here is derived from an EMBL/GenBank/DDBJ whole genome shotgun (WGS) entry which is preliminary data.</text>
</comment>
<accession>A0AAV3QPV1</accession>
<feature type="region of interest" description="Disordered" evidence="1">
    <location>
        <begin position="50"/>
        <end position="75"/>
    </location>
</feature>
<name>A0AAV3QPV1_LITER</name>